<keyword evidence="4 6" id="KW-1133">Transmembrane helix</keyword>
<dbReference type="InterPro" id="IPR051449">
    <property type="entry name" value="ABC-2_transporter_component"/>
</dbReference>
<evidence type="ECO:0000256" key="3">
    <source>
        <dbReference type="ARBA" id="ARBA00022692"/>
    </source>
</evidence>
<evidence type="ECO:0000256" key="1">
    <source>
        <dbReference type="ARBA" id="ARBA00004651"/>
    </source>
</evidence>
<comment type="subcellular location">
    <subcellularLocation>
        <location evidence="1">Cell membrane</location>
        <topology evidence="1">Multi-pass membrane protein</topology>
    </subcellularLocation>
</comment>
<feature type="transmembrane region" description="Helical" evidence="6">
    <location>
        <begin position="97"/>
        <end position="119"/>
    </location>
</feature>
<evidence type="ECO:0008006" key="8">
    <source>
        <dbReference type="Google" id="ProtNLM"/>
    </source>
</evidence>
<dbReference type="InterPro" id="IPR025699">
    <property type="entry name" value="ABC2_memb-like"/>
</dbReference>
<feature type="transmembrane region" description="Helical" evidence="6">
    <location>
        <begin position="21"/>
        <end position="38"/>
    </location>
</feature>
<feature type="non-terminal residue" evidence="7">
    <location>
        <position position="316"/>
    </location>
</feature>
<name>A0A382P184_9ZZZZ</name>
<feature type="transmembrane region" description="Helical" evidence="6">
    <location>
        <begin position="139"/>
        <end position="159"/>
    </location>
</feature>
<dbReference type="GO" id="GO:0005886">
    <property type="term" value="C:plasma membrane"/>
    <property type="evidence" value="ECO:0007669"/>
    <property type="project" value="UniProtKB-SubCell"/>
</dbReference>
<protein>
    <recommendedName>
        <fullName evidence="8">ABC-2 type transporter domain-containing protein</fullName>
    </recommendedName>
</protein>
<evidence type="ECO:0000256" key="6">
    <source>
        <dbReference type="SAM" id="Phobius"/>
    </source>
</evidence>
<evidence type="ECO:0000256" key="4">
    <source>
        <dbReference type="ARBA" id="ARBA00022989"/>
    </source>
</evidence>
<proteinExistence type="predicted"/>
<keyword evidence="2" id="KW-1003">Cell membrane</keyword>
<dbReference type="Pfam" id="PF13346">
    <property type="entry name" value="ABC2_membrane_5"/>
    <property type="match status" value="1"/>
</dbReference>
<organism evidence="7">
    <name type="scientific">marine metagenome</name>
    <dbReference type="NCBI Taxonomy" id="408172"/>
    <lineage>
        <taxon>unclassified sequences</taxon>
        <taxon>metagenomes</taxon>
        <taxon>ecological metagenomes</taxon>
    </lineage>
</organism>
<feature type="transmembrane region" description="Helical" evidence="6">
    <location>
        <begin position="197"/>
        <end position="222"/>
    </location>
</feature>
<gene>
    <name evidence="7" type="ORF">METZ01_LOCUS319209</name>
</gene>
<dbReference type="PANTHER" id="PTHR30294:SF29">
    <property type="entry name" value="MULTIDRUG ABC TRANSPORTER PERMEASE YBHS-RELATED"/>
    <property type="match status" value="1"/>
</dbReference>
<reference evidence="7" key="1">
    <citation type="submission" date="2018-05" db="EMBL/GenBank/DDBJ databases">
        <authorList>
            <person name="Lanie J.A."/>
            <person name="Ng W.-L."/>
            <person name="Kazmierczak K.M."/>
            <person name="Andrzejewski T.M."/>
            <person name="Davidsen T.M."/>
            <person name="Wayne K.J."/>
            <person name="Tettelin H."/>
            <person name="Glass J.I."/>
            <person name="Rusch D."/>
            <person name="Podicherti R."/>
            <person name="Tsui H.-C.T."/>
            <person name="Winkler M.E."/>
        </authorList>
    </citation>
    <scope>NUCLEOTIDE SEQUENCE</scope>
</reference>
<keyword evidence="3 6" id="KW-0812">Transmembrane</keyword>
<evidence type="ECO:0000313" key="7">
    <source>
        <dbReference type="EMBL" id="SVC66355.1"/>
    </source>
</evidence>
<evidence type="ECO:0000256" key="2">
    <source>
        <dbReference type="ARBA" id="ARBA00022475"/>
    </source>
</evidence>
<dbReference type="EMBL" id="UINC01103740">
    <property type="protein sequence ID" value="SVC66355.1"/>
    <property type="molecule type" value="Genomic_DNA"/>
</dbReference>
<keyword evidence="5 6" id="KW-0472">Membrane</keyword>
<evidence type="ECO:0000256" key="5">
    <source>
        <dbReference type="ARBA" id="ARBA00023136"/>
    </source>
</evidence>
<feature type="transmembrane region" description="Helical" evidence="6">
    <location>
        <begin position="166"/>
        <end position="185"/>
    </location>
</feature>
<feature type="transmembrane region" description="Helical" evidence="6">
    <location>
        <begin position="58"/>
        <end position="76"/>
    </location>
</feature>
<sequence>MNFNAVLAVFKRNLASYFGSPSGYVFICAFLLASGLAAFWPQEFFDSNLANLDQLNRFLPLIFLGFIPAITMSVWADERRQGTDELLLTLPGSDLDVVIGKYLGAVAIFTVSLFFSFLANMYVLSDLGSPDIGLLFSTYVGYWFVGLSMLGIGMVASFLTPNLTVAFILGVAFNAPIALLGDWQWGISENFLDFSRGIISISGIGFFLGLACAMLYLCSVLIGRRHWAGGPSGTSRSIHHSVRTLATIMIALSVTMFFRNNDFIRLDATDEKLSTPSDGSLALIDSIEKENGAIEIEAFVSPADAMPESYVQTRIN</sequence>
<accession>A0A382P184</accession>
<dbReference type="AlphaFoldDB" id="A0A382P184"/>
<dbReference type="PANTHER" id="PTHR30294">
    <property type="entry name" value="MEMBRANE COMPONENT OF ABC TRANSPORTER YHHJ-RELATED"/>
    <property type="match status" value="1"/>
</dbReference>